<dbReference type="Proteomes" id="UP000799755">
    <property type="component" value="Unassembled WGS sequence"/>
</dbReference>
<name>A0ACB6QDL3_9PLEO</name>
<protein>
    <submittedName>
        <fullName evidence="1">Integral membrane protein</fullName>
    </submittedName>
</protein>
<comment type="caution">
    <text evidence="1">The sequence shown here is derived from an EMBL/GenBank/DDBJ whole genome shotgun (WGS) entry which is preliminary data.</text>
</comment>
<sequence length="449" mass="49028">MTAESLTCKLEGEDTVCVGGDLHISFRRTIRVPDNHQASFLPPDLGAFPLSPVSRYADKLAPNMAVKGGLFFPMHQSEAMWINLHCTGQDWHCQKYMIKIYVGGINAISGEPAVETAATRLRRLAKLAASKPSRSIYSSSVNPLQDYVVVPAQLWLDGIADTDGTVRQFVAMPFGSGYSVESQITGLDATGGIQIEVTPYNRPIPTPPHRAPFFGKSEFEIIMKGLTGKTLIVRTGHHDTVAKLKAKYEDRWGIPRDQQRLIFAGRQLEDSWLVGESGIGEEATINVVLRLRGGGGPVHEMSVAAGGKIKQVIAQDPDPNGWLGSKTTVFNIQIVNSAVYRAVTGASPPMLPLDARTYTQYGFPFFAIYEEPSGISGDFSLVQSVAQIDKEDDEEEAQPNVVPILSRSDGSVAMKSPSDSIVNPAGPLREFRTVADLQKEFENYEIADF</sequence>
<gene>
    <name evidence="1" type="ORF">BDR25DRAFT_271593</name>
</gene>
<proteinExistence type="predicted"/>
<accession>A0ACB6QDL3</accession>
<evidence type="ECO:0000313" key="2">
    <source>
        <dbReference type="Proteomes" id="UP000799755"/>
    </source>
</evidence>
<dbReference type="EMBL" id="MU003535">
    <property type="protein sequence ID" value="KAF2464590.1"/>
    <property type="molecule type" value="Genomic_DNA"/>
</dbReference>
<keyword evidence="2" id="KW-1185">Reference proteome</keyword>
<reference evidence="1" key="1">
    <citation type="journal article" date="2020" name="Stud. Mycol.">
        <title>101 Dothideomycetes genomes: a test case for predicting lifestyles and emergence of pathogens.</title>
        <authorList>
            <person name="Haridas S."/>
            <person name="Albert R."/>
            <person name="Binder M."/>
            <person name="Bloem J."/>
            <person name="Labutti K."/>
            <person name="Salamov A."/>
            <person name="Andreopoulos B."/>
            <person name="Baker S."/>
            <person name="Barry K."/>
            <person name="Bills G."/>
            <person name="Bluhm B."/>
            <person name="Cannon C."/>
            <person name="Castanera R."/>
            <person name="Culley D."/>
            <person name="Daum C."/>
            <person name="Ezra D."/>
            <person name="Gonzalez J."/>
            <person name="Henrissat B."/>
            <person name="Kuo A."/>
            <person name="Liang C."/>
            <person name="Lipzen A."/>
            <person name="Lutzoni F."/>
            <person name="Magnuson J."/>
            <person name="Mondo S."/>
            <person name="Nolan M."/>
            <person name="Ohm R."/>
            <person name="Pangilinan J."/>
            <person name="Park H.-J."/>
            <person name="Ramirez L."/>
            <person name="Alfaro M."/>
            <person name="Sun H."/>
            <person name="Tritt A."/>
            <person name="Yoshinaga Y."/>
            <person name="Zwiers L.-H."/>
            <person name="Turgeon B."/>
            <person name="Goodwin S."/>
            <person name="Spatafora J."/>
            <person name="Crous P."/>
            <person name="Grigoriev I."/>
        </authorList>
    </citation>
    <scope>NUCLEOTIDE SEQUENCE</scope>
    <source>
        <strain evidence="1">ATCC 200398</strain>
    </source>
</reference>
<organism evidence="1 2">
    <name type="scientific">Lindgomyces ingoldianus</name>
    <dbReference type="NCBI Taxonomy" id="673940"/>
    <lineage>
        <taxon>Eukaryota</taxon>
        <taxon>Fungi</taxon>
        <taxon>Dikarya</taxon>
        <taxon>Ascomycota</taxon>
        <taxon>Pezizomycotina</taxon>
        <taxon>Dothideomycetes</taxon>
        <taxon>Pleosporomycetidae</taxon>
        <taxon>Pleosporales</taxon>
        <taxon>Lindgomycetaceae</taxon>
        <taxon>Lindgomyces</taxon>
    </lineage>
</organism>
<evidence type="ECO:0000313" key="1">
    <source>
        <dbReference type="EMBL" id="KAF2464590.1"/>
    </source>
</evidence>